<protein>
    <recommendedName>
        <fullName evidence="3">DUF3575 domain-containing protein</fullName>
    </recommendedName>
</protein>
<dbReference type="RefSeq" id="WP_164029987.1">
    <property type="nucleotide sequence ID" value="NZ_JAABOQ010000002.1"/>
</dbReference>
<dbReference type="AlphaFoldDB" id="A0A6M0CMG0"/>
<name>A0A6M0CMG0_9FLAO</name>
<evidence type="ECO:0000313" key="2">
    <source>
        <dbReference type="Proteomes" id="UP000474296"/>
    </source>
</evidence>
<dbReference type="EMBL" id="JAABOQ010000002">
    <property type="protein sequence ID" value="NER16637.1"/>
    <property type="molecule type" value="Genomic_DNA"/>
</dbReference>
<evidence type="ECO:0000313" key="1">
    <source>
        <dbReference type="EMBL" id="NER16637.1"/>
    </source>
</evidence>
<evidence type="ECO:0008006" key="3">
    <source>
        <dbReference type="Google" id="ProtNLM"/>
    </source>
</evidence>
<accession>A0A6M0CMG0</accession>
<sequence length="170" mass="19465">MNKVRSFIAAAICPLCMWSQNDIKKEKPPQEIAVTSFAYANTAFVSEQHSNFVMNKPLGKGLSFQLAGQYDTYLTSNIFKTNMTFKKYFGRKLYLFSGYELEMEQVKSNPNTGLFEFINTFRGKYTNGVGYDNEKKNLNIEFKHDLNFSKNNLGSFGTPSMLTLKGVYKF</sequence>
<gene>
    <name evidence="1" type="ORF">GWK10_05410</name>
</gene>
<proteinExistence type="predicted"/>
<dbReference type="Proteomes" id="UP000474296">
    <property type="component" value="Unassembled WGS sequence"/>
</dbReference>
<reference evidence="1 2" key="1">
    <citation type="submission" date="2020-01" db="EMBL/GenBank/DDBJ databases">
        <title>Spongiivirga citrea KCTC 32990T.</title>
        <authorList>
            <person name="Wang G."/>
        </authorList>
    </citation>
    <scope>NUCLEOTIDE SEQUENCE [LARGE SCALE GENOMIC DNA]</scope>
    <source>
        <strain evidence="1 2">KCTC 32990</strain>
    </source>
</reference>
<comment type="caution">
    <text evidence="1">The sequence shown here is derived from an EMBL/GenBank/DDBJ whole genome shotgun (WGS) entry which is preliminary data.</text>
</comment>
<organism evidence="1 2">
    <name type="scientific">Spongiivirga citrea</name>
    <dbReference type="NCBI Taxonomy" id="1481457"/>
    <lineage>
        <taxon>Bacteria</taxon>
        <taxon>Pseudomonadati</taxon>
        <taxon>Bacteroidota</taxon>
        <taxon>Flavobacteriia</taxon>
        <taxon>Flavobacteriales</taxon>
        <taxon>Flavobacteriaceae</taxon>
        <taxon>Spongiivirga</taxon>
    </lineage>
</organism>
<keyword evidence="2" id="KW-1185">Reference proteome</keyword>